<feature type="chain" id="PRO_5003840425" description="Right handed beta helix domain-containing protein" evidence="1">
    <location>
        <begin position="23"/>
        <end position="496"/>
    </location>
</feature>
<name>K0WXB9_9BACT</name>
<dbReference type="OrthoDB" id="8901262at2"/>
<dbReference type="Gene3D" id="2.160.20.10">
    <property type="entry name" value="Single-stranded right-handed beta-helix, Pectin lyase-like"/>
    <property type="match status" value="1"/>
</dbReference>
<dbReference type="InterPro" id="IPR011050">
    <property type="entry name" value="Pectin_lyase_fold/virulence"/>
</dbReference>
<dbReference type="InterPro" id="IPR012334">
    <property type="entry name" value="Pectin_lyas_fold"/>
</dbReference>
<proteinExistence type="predicted"/>
<keyword evidence="3" id="KW-1185">Reference proteome</keyword>
<dbReference type="Proteomes" id="UP000006044">
    <property type="component" value="Unassembled WGS sequence"/>
</dbReference>
<sequence length="496" mass="52117">MKRLFLLAGVLMLIGGLSTMNAEVIYVTENGVGDGMSWNSAAPLADALSWAAKGDEIYVAKGTYTGSFALKVAATVYGNCEGTETEPPTYTSAEGLETFLKGDGKRVVLLDGGAAIYGFDISGGDASEETTGVARGGGLYINSGGGVAKYCRIHDNKAIDGTKRLLEGNRIPQRGVGGGAYVWNGRLENCIVENNIATTDPWLKEDNSVWSMGVGGGVCLESSGDPGDAVVVNCIIRNNYTTPDDDESSYYHQGGGIAIKSGYLINSLIVGNRVNGSNNNQNVGGGVCTTEKEAYIINCTAYDNHVKGLGGGFGFQSQNADGMRAVVSNCIAWGNTCRDDDYGTGNANIRYGNAQTDGELPNRVTINVVCVPENTVSASAITSDPMFVDAANGNFRLAEGSPCIDAGDDPAIEGYDTDLDGNARIFGAAVDLGPYEVNDGSAIETAETNGGEIVRVQYYTMQGIEVTSPSVSGLYIVKKTYDTKKVVVEKNFISVK</sequence>
<evidence type="ECO:0000256" key="1">
    <source>
        <dbReference type="SAM" id="SignalP"/>
    </source>
</evidence>
<feature type="signal peptide" evidence="1">
    <location>
        <begin position="1"/>
        <end position="22"/>
    </location>
</feature>
<dbReference type="NCBIfam" id="NF041518">
    <property type="entry name" value="choice_anch_Q"/>
    <property type="match status" value="1"/>
</dbReference>
<dbReference type="InterPro" id="IPR059226">
    <property type="entry name" value="Choice_anch_Q_dom"/>
</dbReference>
<dbReference type="EMBL" id="ADLE01000011">
    <property type="protein sequence ID" value="EJZ63913.1"/>
    <property type="molecule type" value="Genomic_DNA"/>
</dbReference>
<evidence type="ECO:0000313" key="3">
    <source>
        <dbReference type="Proteomes" id="UP000006044"/>
    </source>
</evidence>
<dbReference type="eggNOG" id="COG2931">
    <property type="taxonomic scope" value="Bacteria"/>
</dbReference>
<reference evidence="2 3" key="1">
    <citation type="submission" date="2012-08" db="EMBL/GenBank/DDBJ databases">
        <title>The Genome Sequence of Barnesiella intestinihominis YIT 11860.</title>
        <authorList>
            <consortium name="The Broad Institute Genome Sequencing Platform"/>
            <person name="Earl A."/>
            <person name="Ward D."/>
            <person name="Feldgarden M."/>
            <person name="Gevers D."/>
            <person name="Morotomi M."/>
            <person name="Walker B."/>
            <person name="Young S.K."/>
            <person name="Zeng Q."/>
            <person name="Gargeya S."/>
            <person name="Fitzgerald M."/>
            <person name="Haas B."/>
            <person name="Abouelleil A."/>
            <person name="Alvarado L."/>
            <person name="Arachchi H.M."/>
            <person name="Berlin A.M."/>
            <person name="Chapman S.B."/>
            <person name="Goldberg J."/>
            <person name="Griggs A."/>
            <person name="Gujja S."/>
            <person name="Hansen M."/>
            <person name="Howarth C."/>
            <person name="Imamovic A."/>
            <person name="Larimer J."/>
            <person name="McCowen C."/>
            <person name="Montmayeur A."/>
            <person name="Murphy C."/>
            <person name="Neiman D."/>
            <person name="Pearson M."/>
            <person name="Priest M."/>
            <person name="Roberts A."/>
            <person name="Saif S."/>
            <person name="Shea T."/>
            <person name="Sisk P."/>
            <person name="Sykes S."/>
            <person name="Wortman J."/>
            <person name="Nusbaum C."/>
            <person name="Birren B."/>
        </authorList>
    </citation>
    <scope>NUCLEOTIDE SEQUENCE [LARGE SCALE GENOMIC DNA]</scope>
    <source>
        <strain evidence="2 3">YIT 11860</strain>
    </source>
</reference>
<dbReference type="AlphaFoldDB" id="K0WXB9"/>
<dbReference type="SUPFAM" id="SSF51126">
    <property type="entry name" value="Pectin lyase-like"/>
    <property type="match status" value="1"/>
</dbReference>
<dbReference type="STRING" id="742726.HMPREF9448_01752"/>
<evidence type="ECO:0000313" key="2">
    <source>
        <dbReference type="EMBL" id="EJZ63913.1"/>
    </source>
</evidence>
<comment type="caution">
    <text evidence="2">The sequence shown here is derived from an EMBL/GenBank/DDBJ whole genome shotgun (WGS) entry which is preliminary data.</text>
</comment>
<organism evidence="2 3">
    <name type="scientific">Barnesiella intestinihominis YIT 11860</name>
    <dbReference type="NCBI Taxonomy" id="742726"/>
    <lineage>
        <taxon>Bacteria</taxon>
        <taxon>Pseudomonadati</taxon>
        <taxon>Bacteroidota</taxon>
        <taxon>Bacteroidia</taxon>
        <taxon>Bacteroidales</taxon>
        <taxon>Barnesiellaceae</taxon>
        <taxon>Barnesiella</taxon>
    </lineage>
</organism>
<accession>K0WXB9</accession>
<gene>
    <name evidence="2" type="ORF">HMPREF9448_01752</name>
</gene>
<evidence type="ECO:0008006" key="4">
    <source>
        <dbReference type="Google" id="ProtNLM"/>
    </source>
</evidence>
<protein>
    <recommendedName>
        <fullName evidence="4">Right handed beta helix domain-containing protein</fullName>
    </recommendedName>
</protein>
<keyword evidence="1" id="KW-0732">Signal</keyword>
<dbReference type="GeneID" id="77848991"/>
<dbReference type="RefSeq" id="WP_008862211.1">
    <property type="nucleotide sequence ID" value="NZ_CAXSYG010000008.1"/>
</dbReference>
<dbReference type="HOGENOM" id="CLU_486487_0_0_10"/>